<dbReference type="PANTHER" id="PTHR30383:SF27">
    <property type="entry name" value="SPORE GERMINATION LIPASE LIPC"/>
    <property type="match status" value="1"/>
</dbReference>
<evidence type="ECO:0000256" key="1">
    <source>
        <dbReference type="SAM" id="Phobius"/>
    </source>
</evidence>
<evidence type="ECO:0000259" key="2">
    <source>
        <dbReference type="Pfam" id="PF13472"/>
    </source>
</evidence>
<dbReference type="GO" id="GO:0004622">
    <property type="term" value="F:phosphatidylcholine lysophospholipase activity"/>
    <property type="evidence" value="ECO:0007669"/>
    <property type="project" value="TreeGrafter"/>
</dbReference>
<proteinExistence type="predicted"/>
<feature type="transmembrane region" description="Helical" evidence="1">
    <location>
        <begin position="12"/>
        <end position="31"/>
    </location>
</feature>
<dbReference type="InterPro" id="IPR013830">
    <property type="entry name" value="SGNH_hydro"/>
</dbReference>
<dbReference type="EMBL" id="BLLH01000002">
    <property type="protein sequence ID" value="GFH40109.1"/>
    <property type="molecule type" value="Genomic_DNA"/>
</dbReference>
<evidence type="ECO:0000313" key="3">
    <source>
        <dbReference type="EMBL" id="GFH40109.1"/>
    </source>
</evidence>
<accession>A0A6A0B437</accession>
<name>A0A6A0B437_9LACT</name>
<dbReference type="Pfam" id="PF13472">
    <property type="entry name" value="Lipase_GDSL_2"/>
    <property type="match status" value="1"/>
</dbReference>
<organism evidence="3 4">
    <name type="scientific">Pseudolactococcus insecticola</name>
    <dbReference type="NCBI Taxonomy" id="2709158"/>
    <lineage>
        <taxon>Bacteria</taxon>
        <taxon>Bacillati</taxon>
        <taxon>Bacillota</taxon>
        <taxon>Bacilli</taxon>
        <taxon>Lactobacillales</taxon>
        <taxon>Streptococcaceae</taxon>
        <taxon>Pseudolactococcus</taxon>
    </lineage>
</organism>
<dbReference type="PANTHER" id="PTHR30383">
    <property type="entry name" value="THIOESTERASE 1/PROTEASE 1/LYSOPHOSPHOLIPASE L1"/>
    <property type="match status" value="1"/>
</dbReference>
<gene>
    <name evidence="3" type="ORF">Hs20B_05070</name>
</gene>
<keyword evidence="1" id="KW-0472">Membrane</keyword>
<keyword evidence="1" id="KW-0812">Transmembrane</keyword>
<dbReference type="Gene3D" id="3.40.50.1110">
    <property type="entry name" value="SGNH hydrolase"/>
    <property type="match status" value="1"/>
</dbReference>
<keyword evidence="1" id="KW-1133">Transmembrane helix</keyword>
<dbReference type="Proteomes" id="UP000475928">
    <property type="component" value="Unassembled WGS sequence"/>
</dbReference>
<comment type="caution">
    <text evidence="3">The sequence shown here is derived from an EMBL/GenBank/DDBJ whole genome shotgun (WGS) entry which is preliminary data.</text>
</comment>
<protein>
    <submittedName>
        <fullName evidence="3">Lipase</fullName>
    </submittedName>
</protein>
<feature type="domain" description="SGNH hydrolase-type esterase" evidence="2">
    <location>
        <begin position="61"/>
        <end position="285"/>
    </location>
</feature>
<sequence length="301" mass="33653">MKQNKYKGQLRRWFIEIAIFVVAIFAIFLGINKFLLRPAGSELSNKDWQSALTQKKLNYVAIGDSLTEGVGDQTVQGGFVPLLARSIGDKYDVNVISQNFGVSGNTSTQIYARMTKQATKQTDTLDGEYSLKTVQKAIKKADLITLTVGGNDVMKVIRTNLDNLSEKSFVKPAKTYQKEITAIFDKIRAVNPDVPVYVIGIYNPFYLNFPDITQMQDVINNWNDATKASVEAQDKMYFVPVNDLLYQGISGSQGITSNDGDSTTITNDALFEEDHFHPNNIGYQIISDAVFDAYKEHTNEK</sequence>
<dbReference type="SUPFAM" id="SSF52266">
    <property type="entry name" value="SGNH hydrolase"/>
    <property type="match status" value="1"/>
</dbReference>
<keyword evidence="4" id="KW-1185">Reference proteome</keyword>
<dbReference type="InterPro" id="IPR036514">
    <property type="entry name" value="SGNH_hydro_sf"/>
</dbReference>
<evidence type="ECO:0000313" key="4">
    <source>
        <dbReference type="Proteomes" id="UP000475928"/>
    </source>
</evidence>
<reference evidence="3 4" key="1">
    <citation type="submission" date="2020-02" db="EMBL/GenBank/DDBJ databases">
        <title>Draft genome sequence of Lactococcus sp. Hs20B0-1.</title>
        <authorList>
            <person name="Noda S."/>
            <person name="Yuki M."/>
            <person name="Ohkuma M."/>
        </authorList>
    </citation>
    <scope>NUCLEOTIDE SEQUENCE [LARGE SCALE GENOMIC DNA]</scope>
    <source>
        <strain evidence="3 4">Hs20B0-1</strain>
    </source>
</reference>
<dbReference type="AlphaFoldDB" id="A0A6A0B437"/>
<dbReference type="InterPro" id="IPR051532">
    <property type="entry name" value="Ester_Hydrolysis_Enzymes"/>
</dbReference>
<dbReference type="RefSeq" id="WP_172355347.1">
    <property type="nucleotide sequence ID" value="NZ_BLLH01000002.1"/>
</dbReference>
<dbReference type="CDD" id="cd04506">
    <property type="entry name" value="SGNH_hydrolase_YpmR_like"/>
    <property type="match status" value="1"/>
</dbReference>